<evidence type="ECO:0000313" key="2">
    <source>
        <dbReference type="Proteomes" id="UP000812961"/>
    </source>
</evidence>
<evidence type="ECO:0008006" key="3">
    <source>
        <dbReference type="Google" id="ProtNLM"/>
    </source>
</evidence>
<name>A0ABS7GER6_9BACT</name>
<protein>
    <recommendedName>
        <fullName evidence="3">DUF4595 domain-containing protein</fullName>
    </recommendedName>
</protein>
<dbReference type="Proteomes" id="UP000812961">
    <property type="component" value="Unassembled WGS sequence"/>
</dbReference>
<dbReference type="PROSITE" id="PS51257">
    <property type="entry name" value="PROKAR_LIPOPROTEIN"/>
    <property type="match status" value="1"/>
</dbReference>
<proteinExistence type="predicted"/>
<accession>A0ABS7GER6</accession>
<evidence type="ECO:0000313" key="1">
    <source>
        <dbReference type="EMBL" id="MBW8686170.1"/>
    </source>
</evidence>
<sequence>MPKKLLSLLGAVSIIAIYACRKEKSLEALITTTPCTYAPYTVGSSFIYQYINSKGEASLYTLTVRADTSINGKSYAILHDGYNSQFVRCDNGKYFLYEPPVSLEDYKLIPGDRLFLQDGYPAGATWTDTVMGSMSGVAQTGLLQYHILERDVEKTVMGKTYQNVIAVRQDAAVLMAGTTYPVGTVATYYYSPGVGYIETVSATDTIRLVNHSIH</sequence>
<dbReference type="EMBL" id="JAICCF010000003">
    <property type="protein sequence ID" value="MBW8686170.1"/>
    <property type="molecule type" value="Genomic_DNA"/>
</dbReference>
<organism evidence="1 2">
    <name type="scientific">Chitinophaga rhizophila</name>
    <dbReference type="NCBI Taxonomy" id="2866212"/>
    <lineage>
        <taxon>Bacteria</taxon>
        <taxon>Pseudomonadati</taxon>
        <taxon>Bacteroidota</taxon>
        <taxon>Chitinophagia</taxon>
        <taxon>Chitinophagales</taxon>
        <taxon>Chitinophagaceae</taxon>
        <taxon>Chitinophaga</taxon>
    </lineage>
</organism>
<dbReference type="RefSeq" id="WP_220251488.1">
    <property type="nucleotide sequence ID" value="NZ_JAICCF010000003.1"/>
</dbReference>
<reference evidence="1 2" key="1">
    <citation type="submission" date="2021-08" db="EMBL/GenBank/DDBJ databases">
        <title>The genome sequence of Chitinophaga sp. B61.</title>
        <authorList>
            <person name="Zhang X."/>
        </authorList>
    </citation>
    <scope>NUCLEOTIDE SEQUENCE [LARGE SCALE GENOMIC DNA]</scope>
    <source>
        <strain evidence="1 2">B61</strain>
    </source>
</reference>
<gene>
    <name evidence="1" type="ORF">K1Y79_17655</name>
</gene>
<comment type="caution">
    <text evidence="1">The sequence shown here is derived from an EMBL/GenBank/DDBJ whole genome shotgun (WGS) entry which is preliminary data.</text>
</comment>
<keyword evidence="2" id="KW-1185">Reference proteome</keyword>